<feature type="compositionally biased region" description="Basic and acidic residues" evidence="2">
    <location>
        <begin position="324"/>
        <end position="340"/>
    </location>
</feature>
<comment type="subcellular location">
    <subcellularLocation>
        <location evidence="1">Nucleus</location>
    </subcellularLocation>
</comment>
<dbReference type="Pfam" id="PF10551">
    <property type="entry name" value="MULE"/>
    <property type="match status" value="1"/>
</dbReference>
<dbReference type="InterPro" id="IPR031052">
    <property type="entry name" value="FHY3/FAR1"/>
</dbReference>
<protein>
    <recommendedName>
        <fullName evidence="1">Protein FAR1-RELATED SEQUENCE</fullName>
    </recommendedName>
</protein>
<keyword evidence="1" id="KW-0539">Nucleus</keyword>
<evidence type="ECO:0000259" key="3">
    <source>
        <dbReference type="Pfam" id="PF10551"/>
    </source>
</evidence>
<organism evidence="4 5">
    <name type="scientific">Paspalum notatum var. saurae</name>
    <dbReference type="NCBI Taxonomy" id="547442"/>
    <lineage>
        <taxon>Eukaryota</taxon>
        <taxon>Viridiplantae</taxon>
        <taxon>Streptophyta</taxon>
        <taxon>Embryophyta</taxon>
        <taxon>Tracheophyta</taxon>
        <taxon>Spermatophyta</taxon>
        <taxon>Magnoliopsida</taxon>
        <taxon>Liliopsida</taxon>
        <taxon>Poales</taxon>
        <taxon>Poaceae</taxon>
        <taxon>PACMAD clade</taxon>
        <taxon>Panicoideae</taxon>
        <taxon>Andropogonodae</taxon>
        <taxon>Paspaleae</taxon>
        <taxon>Paspalinae</taxon>
        <taxon>Paspalum</taxon>
    </lineage>
</organism>
<sequence length="599" mass="69008">MLRSTFDTTHKTNLYDKPLCMFVGANHHLQCAIFGFALLGDETVETFEWVFNAFKTCMGTEGPRVMLIDQDLAMPISLRRVFPNTIHRLCLWHVQNRFKPFLNELYARFEAGDFKTQFQSIIHHPLTSREFETAWAMMLDKFNLQDDVTLKNFESMNKLVKSANVDGNTPLHEFAKQMLKLLHSRKMKEAKETLACKGQRETKMLYEFEVKVARAYTRAVMNRFEESMKYATAYKLTCDPDGGINDWVVQHTKRSNKIVWGQHQFKVFANVESGRYKGECKQWKHTGLFCVHILHVFQILQIDKIPKEFMLQRYTHSARQDVGFSRDDKKSKGKDGETKSYRQKTMLKNIMKVINKASMSKAGHDKYLDVMHELNELLDRVEPDIWVYESCIDSDGEDNQDKRVPSGDNLPTRRDPSNSGATVWNEVVLIEDGAVNLEEEVPVTNMQQDGNINSGTQRENRRQKNNAVSVGGEWHPTIEARKKLDFTVEEISLEMADRAKPKGRTIKETETVVRKLSAKGEKKKNRKCKICGIADGHNNRTCLSLKDNSDTLSKLGVRKRGRPVGSKNKTGATAPEWNETMTSKKRRLVVYDDEENEDD</sequence>
<dbReference type="PANTHER" id="PTHR31669:SF217">
    <property type="entry name" value="PROTEIN FAR1-RELATED SEQUENCE"/>
    <property type="match status" value="1"/>
</dbReference>
<feature type="region of interest" description="Disordered" evidence="2">
    <location>
        <begin position="322"/>
        <end position="341"/>
    </location>
</feature>
<name>A0AAQ3SPV5_PASNO</name>
<keyword evidence="1" id="KW-0862">Zinc</keyword>
<feature type="region of interest" description="Disordered" evidence="2">
    <location>
        <begin position="396"/>
        <end position="420"/>
    </location>
</feature>
<dbReference type="GO" id="GO:0005634">
    <property type="term" value="C:nucleus"/>
    <property type="evidence" value="ECO:0007669"/>
    <property type="project" value="UniProtKB-SubCell"/>
</dbReference>
<accession>A0AAQ3SPV5</accession>
<dbReference type="Proteomes" id="UP001341281">
    <property type="component" value="Chromosome 02"/>
</dbReference>
<proteinExistence type="inferred from homology"/>
<reference evidence="4 5" key="1">
    <citation type="submission" date="2024-02" db="EMBL/GenBank/DDBJ databases">
        <title>High-quality chromosome-scale genome assembly of Pensacola bahiagrass (Paspalum notatum Flugge var. saurae).</title>
        <authorList>
            <person name="Vega J.M."/>
            <person name="Podio M."/>
            <person name="Orjuela J."/>
            <person name="Siena L.A."/>
            <person name="Pessino S.C."/>
            <person name="Combes M.C."/>
            <person name="Mariac C."/>
            <person name="Albertini E."/>
            <person name="Pupilli F."/>
            <person name="Ortiz J.P.A."/>
            <person name="Leblanc O."/>
        </authorList>
    </citation>
    <scope>NUCLEOTIDE SEQUENCE [LARGE SCALE GENOMIC DNA]</scope>
    <source>
        <strain evidence="4">R1</strain>
        <tissue evidence="4">Leaf</tissue>
    </source>
</reference>
<dbReference type="PANTHER" id="PTHR31669">
    <property type="entry name" value="PROTEIN FAR1-RELATED SEQUENCE 10-RELATED"/>
    <property type="match status" value="1"/>
</dbReference>
<comment type="similarity">
    <text evidence="1">Belongs to the FHY3/FAR1 family.</text>
</comment>
<gene>
    <name evidence="4" type="ORF">U9M48_008329</name>
</gene>
<dbReference type="EMBL" id="CP144746">
    <property type="protein sequence ID" value="WVZ58014.1"/>
    <property type="molecule type" value="Genomic_DNA"/>
</dbReference>
<feature type="domain" description="MULE transposase" evidence="3">
    <location>
        <begin position="5"/>
        <end position="96"/>
    </location>
</feature>
<dbReference type="AlphaFoldDB" id="A0AAQ3SPV5"/>
<evidence type="ECO:0000313" key="5">
    <source>
        <dbReference type="Proteomes" id="UP001341281"/>
    </source>
</evidence>
<evidence type="ECO:0000256" key="1">
    <source>
        <dbReference type="RuleBase" id="RU367018"/>
    </source>
</evidence>
<keyword evidence="1" id="KW-0479">Metal-binding</keyword>
<dbReference type="GO" id="GO:0008270">
    <property type="term" value="F:zinc ion binding"/>
    <property type="evidence" value="ECO:0007669"/>
    <property type="project" value="UniProtKB-UniRule"/>
</dbReference>
<feature type="region of interest" description="Disordered" evidence="2">
    <location>
        <begin position="447"/>
        <end position="471"/>
    </location>
</feature>
<dbReference type="GO" id="GO:0006355">
    <property type="term" value="P:regulation of DNA-templated transcription"/>
    <property type="evidence" value="ECO:0007669"/>
    <property type="project" value="UniProtKB-UniRule"/>
</dbReference>
<evidence type="ECO:0000313" key="4">
    <source>
        <dbReference type="EMBL" id="WVZ58014.1"/>
    </source>
</evidence>
<keyword evidence="5" id="KW-1185">Reference proteome</keyword>
<feature type="compositionally biased region" description="Basic and acidic residues" evidence="2">
    <location>
        <begin position="399"/>
        <end position="416"/>
    </location>
</feature>
<feature type="compositionally biased region" description="Polar residues" evidence="2">
    <location>
        <begin position="447"/>
        <end position="457"/>
    </location>
</feature>
<evidence type="ECO:0000256" key="2">
    <source>
        <dbReference type="SAM" id="MobiDB-lite"/>
    </source>
</evidence>
<comment type="function">
    <text evidence="1">Putative transcription activator involved in regulating light control of development.</text>
</comment>
<dbReference type="InterPro" id="IPR018289">
    <property type="entry name" value="MULE_transposase_dom"/>
</dbReference>
<keyword evidence="1" id="KW-0863">Zinc-finger</keyword>
<feature type="region of interest" description="Disordered" evidence="2">
    <location>
        <begin position="559"/>
        <end position="599"/>
    </location>
</feature>